<dbReference type="SUPFAM" id="SSF53448">
    <property type="entry name" value="Nucleotide-diphospho-sugar transferases"/>
    <property type="match status" value="1"/>
</dbReference>
<evidence type="ECO:0000313" key="3">
    <source>
        <dbReference type="Proteomes" id="UP000093807"/>
    </source>
</evidence>
<name>A0A199XVQ3_9FLAO</name>
<dbReference type="Proteomes" id="UP000093807">
    <property type="component" value="Unassembled WGS sequence"/>
</dbReference>
<evidence type="ECO:0000313" key="2">
    <source>
        <dbReference type="EMBL" id="OAZ05409.1"/>
    </source>
</evidence>
<protein>
    <submittedName>
        <fullName evidence="2">Glycosyl transferase family 2</fullName>
    </submittedName>
</protein>
<dbReference type="AlphaFoldDB" id="A0A199XVQ3"/>
<evidence type="ECO:0000259" key="1">
    <source>
        <dbReference type="Pfam" id="PF00535"/>
    </source>
</evidence>
<keyword evidence="2" id="KW-0808">Transferase</keyword>
<dbReference type="PATRIC" id="fig|29536.5.peg.217"/>
<feature type="domain" description="Glycosyltransferase 2-like" evidence="1">
    <location>
        <begin position="7"/>
        <end position="123"/>
    </location>
</feature>
<dbReference type="Pfam" id="PF00535">
    <property type="entry name" value="Glycos_transf_2"/>
    <property type="match status" value="1"/>
</dbReference>
<reference evidence="2 3" key="1">
    <citation type="submission" date="2016-06" db="EMBL/GenBank/DDBJ databases">
        <title>Draft genome sequence of Flavobacterium succinicans strain DD5b.</title>
        <authorList>
            <person name="Poehlein A."/>
            <person name="Daniel R."/>
            <person name="Simeonova D.D."/>
        </authorList>
    </citation>
    <scope>NUCLEOTIDE SEQUENCE [LARGE SCALE GENOMIC DNA]</scope>
    <source>
        <strain evidence="2 3">DD5b</strain>
    </source>
</reference>
<dbReference type="RefSeq" id="WP_064714112.1">
    <property type="nucleotide sequence ID" value="NZ_JMTM01000007.1"/>
</dbReference>
<gene>
    <name evidence="2" type="ORF">FLB_02080</name>
</gene>
<organism evidence="2 3">
    <name type="scientific">Flavobacterium succinicans</name>
    <dbReference type="NCBI Taxonomy" id="29536"/>
    <lineage>
        <taxon>Bacteria</taxon>
        <taxon>Pseudomonadati</taxon>
        <taxon>Bacteroidota</taxon>
        <taxon>Flavobacteriia</taxon>
        <taxon>Flavobacteriales</taxon>
        <taxon>Flavobacteriaceae</taxon>
        <taxon>Flavobacterium</taxon>
    </lineage>
</organism>
<dbReference type="Gene3D" id="3.90.550.10">
    <property type="entry name" value="Spore Coat Polysaccharide Biosynthesis Protein SpsA, Chain A"/>
    <property type="match status" value="1"/>
</dbReference>
<dbReference type="InterPro" id="IPR029044">
    <property type="entry name" value="Nucleotide-diphossugar_trans"/>
</dbReference>
<sequence length="320" mass="36700">MLAIILPYYKITFFEATLQSLSAQTCQDFKVYIGDDASPEDPAALLERFQGQFNFVYHRFESNLGGTSLTQQWERCIVLSDNEPWLMILGDDDVLGENVVEAFYQNLHKMNQEVINVVRFATQIIDEKGEIITTIYLHKVIEKSTDFLVKKFSKQTRSSLSEYIFKKSVVLDIGFRNFPIAWHADDMAVLEFSNFGNCYSINESLVYVRLSSMNLTGDGSLDDLKNSATFEFCKVLFEEYSSRFTLSQKAIILKKLEMAFWNIPSFKHYGGLVAHYAKQLGGGKTIGFLIGTFRTLLILFLKKTHLFSSVHLIHSKLYKK</sequence>
<dbReference type="PANTHER" id="PTHR22916:SF3">
    <property type="entry name" value="UDP-GLCNAC:BETAGAL BETA-1,3-N-ACETYLGLUCOSAMINYLTRANSFERASE-LIKE PROTEIN 1"/>
    <property type="match status" value="1"/>
</dbReference>
<comment type="caution">
    <text evidence="2">The sequence shown here is derived from an EMBL/GenBank/DDBJ whole genome shotgun (WGS) entry which is preliminary data.</text>
</comment>
<accession>A0A199XVQ3</accession>
<dbReference type="InterPro" id="IPR001173">
    <property type="entry name" value="Glyco_trans_2-like"/>
</dbReference>
<dbReference type="PANTHER" id="PTHR22916">
    <property type="entry name" value="GLYCOSYLTRANSFERASE"/>
    <property type="match status" value="1"/>
</dbReference>
<dbReference type="OrthoDB" id="1374586at2"/>
<dbReference type="GO" id="GO:0016758">
    <property type="term" value="F:hexosyltransferase activity"/>
    <property type="evidence" value="ECO:0007669"/>
    <property type="project" value="UniProtKB-ARBA"/>
</dbReference>
<dbReference type="CDD" id="cd00761">
    <property type="entry name" value="Glyco_tranf_GTA_type"/>
    <property type="match status" value="1"/>
</dbReference>
<proteinExistence type="predicted"/>
<keyword evidence="3" id="KW-1185">Reference proteome</keyword>
<dbReference type="EMBL" id="JMTM01000007">
    <property type="protein sequence ID" value="OAZ05409.1"/>
    <property type="molecule type" value="Genomic_DNA"/>
</dbReference>